<proteinExistence type="predicted"/>
<organism evidence="1 2">
    <name type="scientific">Saccharopolyspora griseoalba</name>
    <dbReference type="NCBI Taxonomy" id="1431848"/>
    <lineage>
        <taxon>Bacteria</taxon>
        <taxon>Bacillati</taxon>
        <taxon>Actinomycetota</taxon>
        <taxon>Actinomycetes</taxon>
        <taxon>Pseudonocardiales</taxon>
        <taxon>Pseudonocardiaceae</taxon>
        <taxon>Saccharopolyspora</taxon>
    </lineage>
</organism>
<dbReference type="Proteomes" id="UP001596504">
    <property type="component" value="Unassembled WGS sequence"/>
</dbReference>
<comment type="caution">
    <text evidence="1">The sequence shown here is derived from an EMBL/GenBank/DDBJ whole genome shotgun (WGS) entry which is preliminary data.</text>
</comment>
<protein>
    <recommendedName>
        <fullName evidence="3">DUF4145 domain-containing protein</fullName>
    </recommendedName>
</protein>
<evidence type="ECO:0000313" key="1">
    <source>
        <dbReference type="EMBL" id="MFC7343270.1"/>
    </source>
</evidence>
<evidence type="ECO:0008006" key="3">
    <source>
        <dbReference type="Google" id="ProtNLM"/>
    </source>
</evidence>
<name>A0ABW2LNV2_9PSEU</name>
<keyword evidence="2" id="KW-1185">Reference proteome</keyword>
<reference evidence="2" key="1">
    <citation type="journal article" date="2019" name="Int. J. Syst. Evol. Microbiol.">
        <title>The Global Catalogue of Microorganisms (GCM) 10K type strain sequencing project: providing services to taxonomists for standard genome sequencing and annotation.</title>
        <authorList>
            <consortium name="The Broad Institute Genomics Platform"/>
            <consortium name="The Broad Institute Genome Sequencing Center for Infectious Disease"/>
            <person name="Wu L."/>
            <person name="Ma J."/>
        </authorList>
    </citation>
    <scope>NUCLEOTIDE SEQUENCE [LARGE SCALE GENOMIC DNA]</scope>
    <source>
        <strain evidence="2">WLHS5</strain>
    </source>
</reference>
<dbReference type="RefSeq" id="WP_380670004.1">
    <property type="nucleotide sequence ID" value="NZ_JBHTCJ010000009.1"/>
</dbReference>
<evidence type="ECO:0000313" key="2">
    <source>
        <dbReference type="Proteomes" id="UP001596504"/>
    </source>
</evidence>
<dbReference type="EMBL" id="JBHTCJ010000009">
    <property type="protein sequence ID" value="MFC7343270.1"/>
    <property type="molecule type" value="Genomic_DNA"/>
</dbReference>
<accession>A0ABW2LNV2</accession>
<sequence length="245" mass="27680">MLENVGQGQTIWISPDFLGWQRESYAADPIPPALMERSHEIWNHAKQKLDTSMGAFDRSELVTWLNRAVNQRYKVIFKEYNIKAVASRLGIGKGRPPKILARLGVVQPLMLNTLTDLRNSVEHEDADPPASHRCNELVELVWYFLRTTDSLSLSRVYDSELLSQNPGPEPVGYADLSFCFDPPAIQVDSGSFPVGLVSESRNEEWAPLKVDIPPRVLSDFVKVSGTLLLKDGALRVWRDYFGRAR</sequence>
<gene>
    <name evidence="1" type="ORF">ACFQRI_17860</name>
</gene>